<evidence type="ECO:0000256" key="1">
    <source>
        <dbReference type="ARBA" id="ARBA00023002"/>
    </source>
</evidence>
<feature type="domain" description="Mannitol dehydrogenase C-terminal" evidence="4">
    <location>
        <begin position="273"/>
        <end position="468"/>
    </location>
</feature>
<dbReference type="AlphaFoldDB" id="A0A1C3Z989"/>
<keyword evidence="6" id="KW-1185">Reference proteome</keyword>
<evidence type="ECO:0000256" key="2">
    <source>
        <dbReference type="ARBA" id="ARBA00023027"/>
    </source>
</evidence>
<dbReference type="GO" id="GO:0008926">
    <property type="term" value="F:mannitol-1-phosphate 5-dehydrogenase activity"/>
    <property type="evidence" value="ECO:0007669"/>
    <property type="project" value="TreeGrafter"/>
</dbReference>
<dbReference type="RefSeq" id="WP_091346423.1">
    <property type="nucleotide sequence ID" value="NZ_FMAQ01000001.1"/>
</dbReference>
<dbReference type="SUPFAM" id="SSF48179">
    <property type="entry name" value="6-phosphogluconate dehydrogenase C-terminal domain-like"/>
    <property type="match status" value="1"/>
</dbReference>
<evidence type="ECO:0000313" key="6">
    <source>
        <dbReference type="Proteomes" id="UP000199670"/>
    </source>
</evidence>
<dbReference type="InterPro" id="IPR008927">
    <property type="entry name" value="6-PGluconate_DH-like_C_sf"/>
</dbReference>
<dbReference type="NCBIfam" id="NF002969">
    <property type="entry name" value="PRK03643.1"/>
    <property type="match status" value="1"/>
</dbReference>
<dbReference type="GO" id="GO:0005829">
    <property type="term" value="C:cytosol"/>
    <property type="evidence" value="ECO:0007669"/>
    <property type="project" value="TreeGrafter"/>
</dbReference>
<dbReference type="GO" id="GO:0019698">
    <property type="term" value="P:D-galacturonate catabolic process"/>
    <property type="evidence" value="ECO:0007669"/>
    <property type="project" value="TreeGrafter"/>
</dbReference>
<dbReference type="PANTHER" id="PTHR30524">
    <property type="entry name" value="MANNITOL-1-PHOSPHATE 5-DEHYDROGENASE"/>
    <property type="match status" value="1"/>
</dbReference>
<evidence type="ECO:0000259" key="4">
    <source>
        <dbReference type="Pfam" id="PF08125"/>
    </source>
</evidence>
<dbReference type="InterPro" id="IPR036291">
    <property type="entry name" value="NAD(P)-bd_dom_sf"/>
</dbReference>
<dbReference type="Pfam" id="PF08125">
    <property type="entry name" value="Mannitol_dh_C"/>
    <property type="match status" value="1"/>
</dbReference>
<organism evidence="5 6">
    <name type="scientific">Gilliamella bombicola</name>
    <dbReference type="NCBI Taxonomy" id="1798182"/>
    <lineage>
        <taxon>Bacteria</taxon>
        <taxon>Pseudomonadati</taxon>
        <taxon>Pseudomonadota</taxon>
        <taxon>Gammaproteobacteria</taxon>
        <taxon>Orbales</taxon>
        <taxon>Orbaceae</taxon>
        <taxon>Gilliamella</taxon>
    </lineage>
</organism>
<keyword evidence="1" id="KW-0560">Oxidoreductase</keyword>
<name>A0A1C3Z989_9GAMM</name>
<proteinExistence type="predicted"/>
<dbReference type="Gene3D" id="1.10.1040.10">
    <property type="entry name" value="N-(1-d-carboxylethyl)-l-norvaline Dehydrogenase, domain 2"/>
    <property type="match status" value="1"/>
</dbReference>
<dbReference type="SUPFAM" id="SSF51735">
    <property type="entry name" value="NAD(P)-binding Rossmann-fold domains"/>
    <property type="match status" value="1"/>
</dbReference>
<dbReference type="Gene3D" id="3.40.50.720">
    <property type="entry name" value="NAD(P)-binding Rossmann-like Domain"/>
    <property type="match status" value="1"/>
</dbReference>
<dbReference type="EMBL" id="FMAQ01000001">
    <property type="protein sequence ID" value="SCB78885.1"/>
    <property type="molecule type" value="Genomic_DNA"/>
</dbReference>
<accession>A0A1C3Z989</accession>
<dbReference type="InterPro" id="IPR013118">
    <property type="entry name" value="Mannitol_DH_C"/>
</dbReference>
<dbReference type="OrthoDB" id="9768714at2"/>
<dbReference type="STRING" id="1798182.GA0061081_101299"/>
<dbReference type="GO" id="GO:0009026">
    <property type="term" value="F:tagaturonate reductase activity"/>
    <property type="evidence" value="ECO:0007669"/>
    <property type="project" value="TreeGrafter"/>
</dbReference>
<dbReference type="InterPro" id="IPR013328">
    <property type="entry name" value="6PGD_dom2"/>
</dbReference>
<dbReference type="GO" id="GO:0019592">
    <property type="term" value="P:mannitol catabolic process"/>
    <property type="evidence" value="ECO:0007669"/>
    <property type="project" value="TreeGrafter"/>
</dbReference>
<reference evidence="6" key="1">
    <citation type="submission" date="2016-08" db="EMBL/GenBank/DDBJ databases">
        <authorList>
            <person name="Varghese N."/>
            <person name="Submissions Spin"/>
        </authorList>
    </citation>
    <scope>NUCLEOTIDE SEQUENCE [LARGE SCALE GENOMIC DNA]</scope>
    <source>
        <strain evidence="6">R-53248</strain>
    </source>
</reference>
<dbReference type="Pfam" id="PF01232">
    <property type="entry name" value="Mannitol_dh"/>
    <property type="match status" value="1"/>
</dbReference>
<feature type="domain" description="Mannitol dehydrogenase N-terminal" evidence="3">
    <location>
        <begin position="17"/>
        <end position="262"/>
    </location>
</feature>
<dbReference type="PANTHER" id="PTHR30524:SF0">
    <property type="entry name" value="ALTRONATE OXIDOREDUCTASE-RELATED"/>
    <property type="match status" value="1"/>
</dbReference>
<evidence type="ECO:0000313" key="5">
    <source>
        <dbReference type="EMBL" id="SCB78885.1"/>
    </source>
</evidence>
<gene>
    <name evidence="5" type="ORF">GA0061081_101299</name>
</gene>
<sequence length="487" mass="55621">MKTLNRKDFPSAKYTTRVVQFGEGNFLRAFLDWQLDILNEKTDLDAGVVVVRPLNTDFPPSLNTQDGLYTTLIRGLNEHNEAVKEFRMIRSVNDEINVYTQYDQYLELAKDPNIQFIFSNTTEAGISYVESDKITDKPAISYPAKLTAFLHERFLHFSGSKESGLIIIPCELIDYNGDALKKLVLNYAQQWQLSDKFISWIENDNLFCSTLVDRIVPGYPKAQITELEAELGYKDNFIDTAEYFYLFVIQGPQWLAEKLCLDKCNMNIKIVDDIKPYKERKVAILNGAHTALVPVAYLAGIDTVGESMNDPQILSYIKDTIFDEIIPVLDLPHQELVDFAESVISRFKNPFIEHQLMSIALNSMTKFKTRILPQLLAYQKEKGVLPKHLVFSFAALIALYRGIRNEQNYSLQDDAIWLERFRSGWMKIAEGRGTFADLVNTILSDDTHWEHNLLSIPQLAETITQYLAVIIEKGVRSAIEQCGISGK</sequence>
<dbReference type="Proteomes" id="UP000199670">
    <property type="component" value="Unassembled WGS sequence"/>
</dbReference>
<evidence type="ECO:0000259" key="3">
    <source>
        <dbReference type="Pfam" id="PF01232"/>
    </source>
</evidence>
<dbReference type="InterPro" id="IPR013131">
    <property type="entry name" value="Mannitol_DH_N"/>
</dbReference>
<keyword evidence="2" id="KW-0520">NAD</keyword>
<protein>
    <submittedName>
        <fullName evidence="5">Tagaturonate reductase</fullName>
    </submittedName>
</protein>